<dbReference type="PANTHER" id="PTHR37550:SF1">
    <property type="entry name" value="SSL1300 PROTEIN"/>
    <property type="match status" value="1"/>
</dbReference>
<protein>
    <submittedName>
        <fullName evidence="1">AbrB/MazE/SpoVT family DNA-binding domain-containing protein</fullName>
    </submittedName>
</protein>
<sequence length="82" mass="9159">MPKSRHISLSKKGEYQVLVIPHEFALSGTEVLLRQEGDRLIIEPIASTSLLDLLNTLPDIADEFPDIDEALLLMILNFSPSE</sequence>
<reference evidence="1" key="1">
    <citation type="submission" date="2024-07" db="EMBL/GenBank/DDBJ databases">
        <authorList>
            <person name="Kim Y.J."/>
            <person name="Jeong J.Y."/>
        </authorList>
    </citation>
    <scope>NUCLEOTIDE SEQUENCE</scope>
    <source>
        <strain evidence="1">GIHE-MW2</strain>
    </source>
</reference>
<proteinExistence type="predicted"/>
<dbReference type="InterPro" id="IPR037914">
    <property type="entry name" value="SpoVT-AbrB_sf"/>
</dbReference>
<keyword evidence="1" id="KW-0238">DNA-binding</keyword>
<accession>A0AAU8JBL2</accession>
<evidence type="ECO:0000313" key="1">
    <source>
        <dbReference type="EMBL" id="XCM36547.1"/>
    </source>
</evidence>
<dbReference type="GO" id="GO:0003677">
    <property type="term" value="F:DNA binding"/>
    <property type="evidence" value="ECO:0007669"/>
    <property type="project" value="UniProtKB-KW"/>
</dbReference>
<dbReference type="RefSeq" id="WP_190878725.1">
    <property type="nucleotide sequence ID" value="NZ_CP159837.1"/>
</dbReference>
<gene>
    <name evidence="1" type="ORF">ABWT76_005311</name>
</gene>
<organism evidence="1">
    <name type="scientific">Planktothricoides raciborskii GIHE-MW2</name>
    <dbReference type="NCBI Taxonomy" id="2792601"/>
    <lineage>
        <taxon>Bacteria</taxon>
        <taxon>Bacillati</taxon>
        <taxon>Cyanobacteriota</taxon>
        <taxon>Cyanophyceae</taxon>
        <taxon>Oscillatoriophycideae</taxon>
        <taxon>Oscillatoriales</taxon>
        <taxon>Oscillatoriaceae</taxon>
        <taxon>Planktothricoides</taxon>
    </lineage>
</organism>
<dbReference type="SUPFAM" id="SSF89447">
    <property type="entry name" value="AbrB/MazE/MraZ-like"/>
    <property type="match status" value="1"/>
</dbReference>
<dbReference type="PANTHER" id="PTHR37550">
    <property type="entry name" value="ANTITOXIN VAPB1"/>
    <property type="match status" value="1"/>
</dbReference>
<name>A0AAU8JBL2_9CYAN</name>
<dbReference type="EMBL" id="CP159837">
    <property type="protein sequence ID" value="XCM36547.1"/>
    <property type="molecule type" value="Genomic_DNA"/>
</dbReference>
<dbReference type="InterPro" id="IPR051734">
    <property type="entry name" value="VapB_TA_antitoxins"/>
</dbReference>
<dbReference type="AlphaFoldDB" id="A0AAU8JBL2"/>